<reference evidence="1 2" key="1">
    <citation type="submission" date="2017-11" db="EMBL/GenBank/DDBJ databases">
        <title>Draft genome of actinobacteria isolated from guarana (Paullinia cupana (Mart.) Ducke.</title>
        <authorList>
            <person name="Siqueira K.A."/>
            <person name="Liotti R.G."/>
            <person name="Mendes T.A.O."/>
            <person name="Soares M.A."/>
        </authorList>
    </citation>
    <scope>NUCLEOTIDE SEQUENCE [LARGE SCALE GENOMIC DNA]</scope>
    <source>
        <strain evidence="1 2">193</strain>
    </source>
</reference>
<evidence type="ECO:0000313" key="1">
    <source>
        <dbReference type="EMBL" id="RMB86164.1"/>
    </source>
</evidence>
<name>A0A3M0IBH7_9ACTN</name>
<dbReference type="Proteomes" id="UP000270471">
    <property type="component" value="Unassembled WGS sequence"/>
</dbReference>
<gene>
    <name evidence="1" type="ORF">CTZ28_07730</name>
</gene>
<protein>
    <submittedName>
        <fullName evidence="1">Uncharacterized protein</fullName>
    </submittedName>
</protein>
<sequence length="298" mass="33510">MENASRSRLFGYVEGQRKLFDFSCDLKKDWSKVVSGQTLWKHGGDGIDKDIRTLLNEPDIAAAVYIARHESRNRTRLAEVTQSFLNTPMRDRLSRLRVFWVPSDFDADDEQAQESTYSYLKEEMTKDLLMQVALGGLNPLDVTRFSSSRRPGLPIAILSHVKQHGYRNHSHTAKVLATSKDALRAETERLFVIGFLASDSLQGGIYRVTDSGSAMLDVCSRLRDYLHGTLGDENENLELEHICRLLGIDYPSIPTDTRLLGKGATVDIQNPTALLLQHVAQADADNSTKWPAPYFRSP</sequence>
<comment type="caution">
    <text evidence="1">The sequence shown here is derived from an EMBL/GenBank/DDBJ whole genome shotgun (WGS) entry which is preliminary data.</text>
</comment>
<dbReference type="EMBL" id="PENI01000004">
    <property type="protein sequence ID" value="RMB86164.1"/>
    <property type="molecule type" value="Genomic_DNA"/>
</dbReference>
<dbReference type="AlphaFoldDB" id="A0A3M0IBH7"/>
<keyword evidence="2" id="KW-1185">Reference proteome</keyword>
<accession>A0A3M0IBH7</accession>
<proteinExistence type="predicted"/>
<organism evidence="1 2">
    <name type="scientific">Streptomyces shenzhenensis</name>
    <dbReference type="NCBI Taxonomy" id="943815"/>
    <lineage>
        <taxon>Bacteria</taxon>
        <taxon>Bacillati</taxon>
        <taxon>Actinomycetota</taxon>
        <taxon>Actinomycetes</taxon>
        <taxon>Kitasatosporales</taxon>
        <taxon>Streptomycetaceae</taxon>
        <taxon>Streptomyces</taxon>
    </lineage>
</organism>
<evidence type="ECO:0000313" key="2">
    <source>
        <dbReference type="Proteomes" id="UP000270471"/>
    </source>
</evidence>